<feature type="compositionally biased region" description="Gly residues" evidence="1">
    <location>
        <begin position="14"/>
        <end position="29"/>
    </location>
</feature>
<gene>
    <name evidence="2" type="ORF">ANE_LOCUS12162</name>
</gene>
<evidence type="ECO:0000313" key="3">
    <source>
        <dbReference type="Proteomes" id="UP000489600"/>
    </source>
</evidence>
<sequence length="296" mass="30680">MANRHKGKAAVATDGGGGREGNEGSGGGRDTSVSRGKGNGVATTLSDGSGGSRTVSARGGGTDRSGAAGSRGRGAVGSRGRGAVDSRGRGAVGSCRRATAVGSHERVTAGVPTSTDAGSVGSKRQAAYPSTVEVVLGPNAKPPSVKAVVALEPTPVLVHPPAVYMVALGPAVVVPLNEQPLPHCFGQAYRLNDEDELDALDLEDQDFDQLLGNLLQLLGREQLMRLSVNPIPNLKSICSTSAYPHDEVQAHDTVKVLLAKDNTDLATRPNQDRPGPTRQEHLQRTLTFFGISRIED</sequence>
<comment type="caution">
    <text evidence="2">The sequence shown here is derived from an EMBL/GenBank/DDBJ whole genome shotgun (WGS) entry which is preliminary data.</text>
</comment>
<evidence type="ECO:0000313" key="2">
    <source>
        <dbReference type="EMBL" id="VVB01718.1"/>
    </source>
</evidence>
<feature type="region of interest" description="Disordered" evidence="1">
    <location>
        <begin position="1"/>
        <end position="123"/>
    </location>
</feature>
<proteinExistence type="predicted"/>
<accession>A0A565BKK3</accession>
<feature type="compositionally biased region" description="Gly residues" evidence="1">
    <location>
        <begin position="58"/>
        <end position="80"/>
    </location>
</feature>
<feature type="compositionally biased region" description="Polar residues" evidence="1">
    <location>
        <begin position="41"/>
        <end position="55"/>
    </location>
</feature>
<name>A0A565BKK3_9BRAS</name>
<dbReference type="EMBL" id="CABITT030000004">
    <property type="protein sequence ID" value="VVB01718.1"/>
    <property type="molecule type" value="Genomic_DNA"/>
</dbReference>
<protein>
    <submittedName>
        <fullName evidence="2">Uncharacterized protein</fullName>
    </submittedName>
</protein>
<evidence type="ECO:0000256" key="1">
    <source>
        <dbReference type="SAM" id="MobiDB-lite"/>
    </source>
</evidence>
<keyword evidence="3" id="KW-1185">Reference proteome</keyword>
<reference evidence="2" key="1">
    <citation type="submission" date="2019-07" db="EMBL/GenBank/DDBJ databases">
        <authorList>
            <person name="Dittberner H."/>
        </authorList>
    </citation>
    <scope>NUCLEOTIDE SEQUENCE [LARGE SCALE GENOMIC DNA]</scope>
</reference>
<organism evidence="2 3">
    <name type="scientific">Arabis nemorensis</name>
    <dbReference type="NCBI Taxonomy" id="586526"/>
    <lineage>
        <taxon>Eukaryota</taxon>
        <taxon>Viridiplantae</taxon>
        <taxon>Streptophyta</taxon>
        <taxon>Embryophyta</taxon>
        <taxon>Tracheophyta</taxon>
        <taxon>Spermatophyta</taxon>
        <taxon>Magnoliopsida</taxon>
        <taxon>eudicotyledons</taxon>
        <taxon>Gunneridae</taxon>
        <taxon>Pentapetalae</taxon>
        <taxon>rosids</taxon>
        <taxon>malvids</taxon>
        <taxon>Brassicales</taxon>
        <taxon>Brassicaceae</taxon>
        <taxon>Arabideae</taxon>
        <taxon>Arabis</taxon>
    </lineage>
</organism>
<dbReference type="Proteomes" id="UP000489600">
    <property type="component" value="Unassembled WGS sequence"/>
</dbReference>
<dbReference type="AlphaFoldDB" id="A0A565BKK3"/>